<dbReference type="AlphaFoldDB" id="A0A837CEF7"/>
<feature type="transmembrane region" description="Helical" evidence="1">
    <location>
        <begin position="12"/>
        <end position="34"/>
    </location>
</feature>
<evidence type="ECO:0000313" key="2">
    <source>
        <dbReference type="EMBL" id="KGJ67640.1"/>
    </source>
</evidence>
<comment type="caution">
    <text evidence="2">The sequence shown here is derived from an EMBL/GenBank/DDBJ whole genome shotgun (WGS) entry which is preliminary data.</text>
</comment>
<accession>A0A837CEF7</accession>
<reference evidence="2 3" key="1">
    <citation type="journal article" date="2014" name="BMC Genomics">
        <title>Comparative genomics of Bradyrhizobium japonicum CPAC 15 and Bradyrhizobium diazoefficiens CPAC 7: elite model strains for understanding symbiotic performance with soybean.</title>
        <authorList>
            <person name="Siqueira A.F."/>
            <person name="Ormeno-Orrillo E."/>
            <person name="Souza R.C."/>
            <person name="Rodrigues E.P."/>
            <person name="Almeida L.G."/>
            <person name="Barcellos F.G."/>
            <person name="Batista J.S."/>
            <person name="Nakatami A.S."/>
            <person name="Martinez-Romero E."/>
            <person name="Vasconcelos A.T."/>
            <person name="Hungria M."/>
        </authorList>
    </citation>
    <scope>NUCLEOTIDE SEQUENCE [LARGE SCALE GENOMIC DNA]</scope>
    <source>
        <strain evidence="2 3">SEMIA 5080</strain>
    </source>
</reference>
<evidence type="ECO:0000313" key="3">
    <source>
        <dbReference type="Proteomes" id="UP000024900"/>
    </source>
</evidence>
<sequence>MSSRERLRKPVYFFLRGASLAALYLAPYLVPAVAPIGSSTYISLLIVVSAIIIFAGQLLMRIMFSVTEERSFYG</sequence>
<feature type="transmembrane region" description="Helical" evidence="1">
    <location>
        <begin position="40"/>
        <end position="60"/>
    </location>
</feature>
<keyword evidence="1" id="KW-1133">Transmembrane helix</keyword>
<keyword evidence="1" id="KW-0812">Transmembrane</keyword>
<proteinExistence type="predicted"/>
<evidence type="ECO:0000256" key="1">
    <source>
        <dbReference type="SAM" id="Phobius"/>
    </source>
</evidence>
<dbReference type="Proteomes" id="UP000024900">
    <property type="component" value="Unassembled WGS sequence"/>
</dbReference>
<dbReference type="EMBL" id="ADOU02000004">
    <property type="protein sequence ID" value="KGJ67640.1"/>
    <property type="molecule type" value="Genomic_DNA"/>
</dbReference>
<gene>
    <name evidence="2" type="ORF">BJA5080_01462</name>
</gene>
<protein>
    <submittedName>
        <fullName evidence="2">Uncharacterized protein</fullName>
    </submittedName>
</protein>
<keyword evidence="1" id="KW-0472">Membrane</keyword>
<name>A0A837CEF7_9BRAD</name>
<organism evidence="2 3">
    <name type="scientific">Bradyrhizobium diazoefficiens SEMIA 5080</name>
    <dbReference type="NCBI Taxonomy" id="754504"/>
    <lineage>
        <taxon>Bacteria</taxon>
        <taxon>Pseudomonadati</taxon>
        <taxon>Pseudomonadota</taxon>
        <taxon>Alphaproteobacteria</taxon>
        <taxon>Hyphomicrobiales</taxon>
        <taxon>Nitrobacteraceae</taxon>
        <taxon>Bradyrhizobium</taxon>
    </lineage>
</organism>